<keyword evidence="4" id="KW-1185">Reference proteome</keyword>
<feature type="region of interest" description="Disordered" evidence="1">
    <location>
        <begin position="64"/>
        <end position="95"/>
    </location>
</feature>
<dbReference type="AlphaFoldDB" id="A0A8J3N403"/>
<feature type="transmembrane region" description="Helical" evidence="2">
    <location>
        <begin position="21"/>
        <end position="38"/>
    </location>
</feature>
<dbReference type="EMBL" id="BNJK01000001">
    <property type="protein sequence ID" value="GHO94780.1"/>
    <property type="molecule type" value="Genomic_DNA"/>
</dbReference>
<reference evidence="3" key="1">
    <citation type="submission" date="2020-10" db="EMBL/GenBank/DDBJ databases">
        <title>Taxonomic study of unclassified bacteria belonging to the class Ktedonobacteria.</title>
        <authorList>
            <person name="Yabe S."/>
            <person name="Wang C.M."/>
            <person name="Zheng Y."/>
            <person name="Sakai Y."/>
            <person name="Cavaletti L."/>
            <person name="Monciardini P."/>
            <person name="Donadio S."/>
        </authorList>
    </citation>
    <scope>NUCLEOTIDE SEQUENCE</scope>
    <source>
        <strain evidence="3">ID150040</strain>
    </source>
</reference>
<evidence type="ECO:0000256" key="1">
    <source>
        <dbReference type="SAM" id="MobiDB-lite"/>
    </source>
</evidence>
<dbReference type="RefSeq" id="WP_220205495.1">
    <property type="nucleotide sequence ID" value="NZ_BNJK01000001.1"/>
</dbReference>
<keyword evidence="2" id="KW-1133">Transmembrane helix</keyword>
<name>A0A8J3N403_9CHLR</name>
<keyword evidence="2" id="KW-0812">Transmembrane</keyword>
<protein>
    <submittedName>
        <fullName evidence="3">Uncharacterized protein</fullName>
    </submittedName>
</protein>
<dbReference type="Proteomes" id="UP000597444">
    <property type="component" value="Unassembled WGS sequence"/>
</dbReference>
<organism evidence="3 4">
    <name type="scientific">Reticulibacter mediterranei</name>
    <dbReference type="NCBI Taxonomy" id="2778369"/>
    <lineage>
        <taxon>Bacteria</taxon>
        <taxon>Bacillati</taxon>
        <taxon>Chloroflexota</taxon>
        <taxon>Ktedonobacteria</taxon>
        <taxon>Ktedonobacterales</taxon>
        <taxon>Reticulibacteraceae</taxon>
        <taxon>Reticulibacter</taxon>
    </lineage>
</organism>
<sequence>MYYQNRRGWQYRQRPVSRTVFRIYALLWLIPVVFFLAAPTSSGLLVAICLAVVVWIFTATWQKPGGTQEEGRKYQSLEGESSLRARLKQPSPSRYEKEALSEKIVHYDDYEQPQAHYPGQRQRGS</sequence>
<evidence type="ECO:0000256" key="2">
    <source>
        <dbReference type="SAM" id="Phobius"/>
    </source>
</evidence>
<gene>
    <name evidence="3" type="ORF">KSF_048280</name>
</gene>
<evidence type="ECO:0000313" key="4">
    <source>
        <dbReference type="Proteomes" id="UP000597444"/>
    </source>
</evidence>
<proteinExistence type="predicted"/>
<accession>A0A8J3N403</accession>
<evidence type="ECO:0000313" key="3">
    <source>
        <dbReference type="EMBL" id="GHO94780.1"/>
    </source>
</evidence>
<feature type="transmembrane region" description="Helical" evidence="2">
    <location>
        <begin position="44"/>
        <end position="62"/>
    </location>
</feature>
<keyword evidence="2" id="KW-0472">Membrane</keyword>
<comment type="caution">
    <text evidence="3">The sequence shown here is derived from an EMBL/GenBank/DDBJ whole genome shotgun (WGS) entry which is preliminary data.</text>
</comment>